<feature type="domain" description="Dihydroorotase catalytic" evidence="3">
    <location>
        <begin position="53"/>
        <end position="236"/>
    </location>
</feature>
<dbReference type="Pfam" id="PF01979">
    <property type="entry name" value="Amidohydro_1"/>
    <property type="match status" value="1"/>
</dbReference>
<sequence>MSLLIRGARVLDPASGFDGIAELGIRDGLIDHLGSGAPAGAYEETLDAAGLWLMPGLLDLAARLREPGQTHKASFRSEIPAAFASGVTGIVLPPDTSPAIDSPAIVNRIHRSAQAAGPLNVHVLGALTKGLAGEALSEMGALKQAGCVGLGNAYAPLANSLIARRALEYANGLGLTVHVFAQDPALSNGGCVHEGPVGTRLGLAPIPAAAEVAALRFWISLVEDTGASIHIGRLSTAKGAGLVDSAQRRGLPVTADVAVHQLFLTDEDVDGFNAQCHVIPPLRSAEDRDALRDAVRRGVIGAICSDHQPHEADAKTNPFPQTEPGISGLESLLPLALRFASETGMAPLDLAARLSSGPAAVIDADAGSLAAGRPADLLLVDSQARWRLQAAALRSAGRNTAFDGSEMHGRVVRTLIRGQTVFSA</sequence>
<dbReference type="GO" id="GO:0005737">
    <property type="term" value="C:cytoplasm"/>
    <property type="evidence" value="ECO:0007669"/>
    <property type="project" value="TreeGrafter"/>
</dbReference>
<evidence type="ECO:0000256" key="1">
    <source>
        <dbReference type="ARBA" id="ARBA00022975"/>
    </source>
</evidence>
<dbReference type="GO" id="GO:0004151">
    <property type="term" value="F:dihydroorotase activity"/>
    <property type="evidence" value="ECO:0007669"/>
    <property type="project" value="InterPro"/>
</dbReference>
<dbReference type="RefSeq" id="WP_104228323.1">
    <property type="nucleotide sequence ID" value="NZ_PSNW01000001.1"/>
</dbReference>
<evidence type="ECO:0000259" key="3">
    <source>
        <dbReference type="Pfam" id="PF12890"/>
    </source>
</evidence>
<name>A0A2S5TK69_9GAMM</name>
<evidence type="ECO:0000313" key="5">
    <source>
        <dbReference type="Proteomes" id="UP000238220"/>
    </source>
</evidence>
<organism evidence="4 5">
    <name type="scientific">Solimonas fluminis</name>
    <dbReference type="NCBI Taxonomy" id="2086571"/>
    <lineage>
        <taxon>Bacteria</taxon>
        <taxon>Pseudomonadati</taxon>
        <taxon>Pseudomonadota</taxon>
        <taxon>Gammaproteobacteria</taxon>
        <taxon>Nevskiales</taxon>
        <taxon>Nevskiaceae</taxon>
        <taxon>Solimonas</taxon>
    </lineage>
</organism>
<dbReference type="InterPro" id="IPR050138">
    <property type="entry name" value="DHOase/Allantoinase_Hydrolase"/>
</dbReference>
<reference evidence="4 5" key="1">
    <citation type="submission" date="2018-02" db="EMBL/GenBank/DDBJ databases">
        <title>Genome sequencing of Solimonas sp. HR-BB.</title>
        <authorList>
            <person name="Lee Y."/>
            <person name="Jeon C.O."/>
        </authorList>
    </citation>
    <scope>NUCLEOTIDE SEQUENCE [LARGE SCALE GENOMIC DNA]</scope>
    <source>
        <strain evidence="4 5">HR-BB</strain>
    </source>
</reference>
<dbReference type="InterPro" id="IPR032466">
    <property type="entry name" value="Metal_Hydrolase"/>
</dbReference>
<evidence type="ECO:0000259" key="2">
    <source>
        <dbReference type="Pfam" id="PF01979"/>
    </source>
</evidence>
<dbReference type="GO" id="GO:0004038">
    <property type="term" value="F:allantoinase activity"/>
    <property type="evidence" value="ECO:0007669"/>
    <property type="project" value="TreeGrafter"/>
</dbReference>
<dbReference type="CDD" id="cd01317">
    <property type="entry name" value="DHOase_IIa"/>
    <property type="match status" value="1"/>
</dbReference>
<dbReference type="SUPFAM" id="SSF51556">
    <property type="entry name" value="Metallo-dependent hydrolases"/>
    <property type="match status" value="1"/>
</dbReference>
<dbReference type="InterPro" id="IPR004722">
    <property type="entry name" value="DHOase"/>
</dbReference>
<dbReference type="InterPro" id="IPR006680">
    <property type="entry name" value="Amidohydro-rel"/>
</dbReference>
<dbReference type="Gene3D" id="3.20.20.140">
    <property type="entry name" value="Metal-dependent hydrolases"/>
    <property type="match status" value="1"/>
</dbReference>
<dbReference type="NCBIfam" id="NF005791">
    <property type="entry name" value="PRK07627.1"/>
    <property type="match status" value="1"/>
</dbReference>
<dbReference type="AlphaFoldDB" id="A0A2S5TK69"/>
<proteinExistence type="predicted"/>
<gene>
    <name evidence="4" type="ORF">C3942_00195</name>
</gene>
<keyword evidence="5" id="KW-1185">Reference proteome</keyword>
<dbReference type="Proteomes" id="UP000238220">
    <property type="component" value="Unassembled WGS sequence"/>
</dbReference>
<dbReference type="PANTHER" id="PTHR43668:SF2">
    <property type="entry name" value="ALLANTOINASE"/>
    <property type="match status" value="1"/>
</dbReference>
<dbReference type="InterPro" id="IPR011059">
    <property type="entry name" value="Metal-dep_hydrolase_composite"/>
</dbReference>
<dbReference type="SUPFAM" id="SSF51338">
    <property type="entry name" value="Composite domain of metallo-dependent hydrolases"/>
    <property type="match status" value="1"/>
</dbReference>
<comment type="caution">
    <text evidence="4">The sequence shown here is derived from an EMBL/GenBank/DDBJ whole genome shotgun (WGS) entry which is preliminary data.</text>
</comment>
<dbReference type="Gene3D" id="2.30.40.10">
    <property type="entry name" value="Urease, subunit C, domain 1"/>
    <property type="match status" value="1"/>
</dbReference>
<dbReference type="PANTHER" id="PTHR43668">
    <property type="entry name" value="ALLANTOINASE"/>
    <property type="match status" value="1"/>
</dbReference>
<dbReference type="InterPro" id="IPR024403">
    <property type="entry name" value="DHOase_cat"/>
</dbReference>
<dbReference type="GO" id="GO:0006145">
    <property type="term" value="P:purine nucleobase catabolic process"/>
    <property type="evidence" value="ECO:0007669"/>
    <property type="project" value="TreeGrafter"/>
</dbReference>
<dbReference type="GO" id="GO:0006221">
    <property type="term" value="P:pyrimidine nucleotide biosynthetic process"/>
    <property type="evidence" value="ECO:0007669"/>
    <property type="project" value="UniProtKB-KW"/>
</dbReference>
<dbReference type="GO" id="GO:0046872">
    <property type="term" value="F:metal ion binding"/>
    <property type="evidence" value="ECO:0007669"/>
    <property type="project" value="InterPro"/>
</dbReference>
<protein>
    <submittedName>
        <fullName evidence="4">Dihydroorotase</fullName>
    </submittedName>
</protein>
<dbReference type="NCBIfam" id="TIGR00857">
    <property type="entry name" value="pyrC_multi"/>
    <property type="match status" value="1"/>
</dbReference>
<dbReference type="Pfam" id="PF12890">
    <property type="entry name" value="DHOase"/>
    <property type="match status" value="1"/>
</dbReference>
<evidence type="ECO:0000313" key="4">
    <source>
        <dbReference type="EMBL" id="PPE75357.1"/>
    </source>
</evidence>
<dbReference type="EMBL" id="PSNW01000001">
    <property type="protein sequence ID" value="PPE75357.1"/>
    <property type="molecule type" value="Genomic_DNA"/>
</dbReference>
<dbReference type="OrthoDB" id="5687299at2"/>
<feature type="domain" description="Amidohydrolase-related" evidence="2">
    <location>
        <begin position="279"/>
        <end position="421"/>
    </location>
</feature>
<accession>A0A2S5TK69</accession>
<keyword evidence="1" id="KW-0665">Pyrimidine biosynthesis</keyword>